<feature type="transmembrane region" description="Helical" evidence="1">
    <location>
        <begin position="161"/>
        <end position="178"/>
    </location>
</feature>
<organism evidence="2 3">
    <name type="scientific">Paenisporosarcina antarctica</name>
    <dbReference type="NCBI Taxonomy" id="417367"/>
    <lineage>
        <taxon>Bacteria</taxon>
        <taxon>Bacillati</taxon>
        <taxon>Bacillota</taxon>
        <taxon>Bacilli</taxon>
        <taxon>Bacillales</taxon>
        <taxon>Caryophanaceae</taxon>
        <taxon>Paenisporosarcina</taxon>
    </lineage>
</organism>
<feature type="transmembrane region" description="Helical" evidence="1">
    <location>
        <begin position="58"/>
        <end position="88"/>
    </location>
</feature>
<evidence type="ECO:0000313" key="2">
    <source>
        <dbReference type="EMBL" id="QBP41018.1"/>
    </source>
</evidence>
<protein>
    <recommendedName>
        <fullName evidence="4">Conjugal transfer protein TraX</fullName>
    </recommendedName>
</protein>
<accession>A0A4P6ZXY5</accession>
<dbReference type="KEGG" id="panc:E2636_07735"/>
<evidence type="ECO:0000256" key="1">
    <source>
        <dbReference type="SAM" id="Phobius"/>
    </source>
</evidence>
<dbReference type="OrthoDB" id="9781069at2"/>
<keyword evidence="3" id="KW-1185">Reference proteome</keyword>
<keyword evidence="1" id="KW-0472">Membrane</keyword>
<gene>
    <name evidence="2" type="ORF">E2636_07735</name>
</gene>
<feature type="transmembrane region" description="Helical" evidence="1">
    <location>
        <begin position="190"/>
        <end position="210"/>
    </location>
</feature>
<dbReference type="EMBL" id="CP038015">
    <property type="protein sequence ID" value="QBP41018.1"/>
    <property type="molecule type" value="Genomic_DNA"/>
</dbReference>
<feature type="transmembrane region" description="Helical" evidence="1">
    <location>
        <begin position="124"/>
        <end position="149"/>
    </location>
</feature>
<dbReference type="AlphaFoldDB" id="A0A4P6ZXY5"/>
<sequence length="212" mass="24964">MLEWIAIITMLVDHIGYEFFPSDITWRTIGRVAFPVYTFLLVRGLTLTRSRSTYFKRLVIIAVLAQIPFTLLFETYSLNVIFTLLYGASAVVLYEKVNRFWGIIILTILGFIMMPFSDFTDYGLYGYGLFLLYYFLKEKPIALLIGHLILDVLYSLNYFESWHSIQSFSIIATLIIIFKKHLPVVKIHRLFYRSFYPSHLLILYLLSLMIHR</sequence>
<dbReference type="Pfam" id="PF05857">
    <property type="entry name" value="TraX"/>
    <property type="match status" value="1"/>
</dbReference>
<feature type="transmembrane region" description="Helical" evidence="1">
    <location>
        <begin position="100"/>
        <end position="117"/>
    </location>
</feature>
<evidence type="ECO:0000313" key="3">
    <source>
        <dbReference type="Proteomes" id="UP000294292"/>
    </source>
</evidence>
<dbReference type="InterPro" id="IPR008875">
    <property type="entry name" value="TraX"/>
</dbReference>
<proteinExistence type="predicted"/>
<keyword evidence="1" id="KW-0812">Transmembrane</keyword>
<keyword evidence="1" id="KW-1133">Transmembrane helix</keyword>
<dbReference type="RefSeq" id="WP_134209678.1">
    <property type="nucleotide sequence ID" value="NZ_CP038015.1"/>
</dbReference>
<name>A0A4P6ZXY5_9BACL</name>
<reference evidence="2 3" key="1">
    <citation type="submission" date="2019-03" db="EMBL/GenBank/DDBJ databases">
        <title>Complete genome sequence of Paenisporosarcina antarctica CGMCC 1.6503T.</title>
        <authorList>
            <person name="Rong J.-C."/>
            <person name="Chi N.-Y."/>
            <person name="Zhang Q.-F."/>
        </authorList>
    </citation>
    <scope>NUCLEOTIDE SEQUENCE [LARGE SCALE GENOMIC DNA]</scope>
    <source>
        <strain evidence="2 3">CGMCC 1.6503</strain>
    </source>
</reference>
<evidence type="ECO:0008006" key="4">
    <source>
        <dbReference type="Google" id="ProtNLM"/>
    </source>
</evidence>
<dbReference type="Proteomes" id="UP000294292">
    <property type="component" value="Chromosome"/>
</dbReference>